<dbReference type="EMBL" id="AWUE01016733">
    <property type="protein sequence ID" value="OMO89552.1"/>
    <property type="molecule type" value="Genomic_DNA"/>
</dbReference>
<organism evidence="1 2">
    <name type="scientific">Corchorus olitorius</name>
    <dbReference type="NCBI Taxonomy" id="93759"/>
    <lineage>
        <taxon>Eukaryota</taxon>
        <taxon>Viridiplantae</taxon>
        <taxon>Streptophyta</taxon>
        <taxon>Embryophyta</taxon>
        <taxon>Tracheophyta</taxon>
        <taxon>Spermatophyta</taxon>
        <taxon>Magnoliopsida</taxon>
        <taxon>eudicotyledons</taxon>
        <taxon>Gunneridae</taxon>
        <taxon>Pentapetalae</taxon>
        <taxon>rosids</taxon>
        <taxon>malvids</taxon>
        <taxon>Malvales</taxon>
        <taxon>Malvaceae</taxon>
        <taxon>Grewioideae</taxon>
        <taxon>Apeibeae</taxon>
        <taxon>Corchorus</taxon>
    </lineage>
</organism>
<sequence>MERLFVGSVREYSVSLLDQDAELARIKTHLFDKHLVSLTTALDAMCFGALQFVMSTVPNVRPIRAKALEMVSAVIKSTMATSPLTNATVAGHPIQHKPSIHYLLTPPFSLS</sequence>
<dbReference type="AlphaFoldDB" id="A0A1R3J3Y9"/>
<protein>
    <submittedName>
        <fullName evidence="1">Uncharacterized protein</fullName>
    </submittedName>
</protein>
<comment type="caution">
    <text evidence="1">The sequence shown here is derived from an EMBL/GenBank/DDBJ whole genome shotgun (WGS) entry which is preliminary data.</text>
</comment>
<reference evidence="2" key="1">
    <citation type="submission" date="2013-09" db="EMBL/GenBank/DDBJ databases">
        <title>Corchorus olitorius genome sequencing.</title>
        <authorList>
            <person name="Alam M."/>
            <person name="Haque M.S."/>
            <person name="Islam M.S."/>
            <person name="Emdad E.M."/>
            <person name="Islam M.M."/>
            <person name="Ahmed B."/>
            <person name="Halim A."/>
            <person name="Hossen Q.M.M."/>
            <person name="Hossain M.Z."/>
            <person name="Ahmed R."/>
            <person name="Khan M.M."/>
            <person name="Islam R."/>
            <person name="Rashid M.M."/>
            <person name="Khan S.A."/>
            <person name="Rahman M.S."/>
            <person name="Alam M."/>
            <person name="Yahiya A.S."/>
            <person name="Khan M.S."/>
            <person name="Azam M.S."/>
            <person name="Haque T."/>
            <person name="Lashkar M.Z.H."/>
            <person name="Akhand A.I."/>
            <person name="Morshed G."/>
            <person name="Roy S."/>
            <person name="Uddin K.S."/>
            <person name="Rabeya T."/>
            <person name="Hossain A.S."/>
            <person name="Chowdhury A."/>
            <person name="Snigdha A.R."/>
            <person name="Mortoza M.S."/>
            <person name="Matin S.A."/>
            <person name="Hoque S.M.E."/>
            <person name="Islam M.K."/>
            <person name="Roy D.K."/>
            <person name="Haider R."/>
            <person name="Moosa M.M."/>
            <person name="Elias S.M."/>
            <person name="Hasan A.M."/>
            <person name="Jahan S."/>
            <person name="Shafiuddin M."/>
            <person name="Mahmood N."/>
            <person name="Shommy N.S."/>
        </authorList>
    </citation>
    <scope>NUCLEOTIDE SEQUENCE [LARGE SCALE GENOMIC DNA]</scope>
    <source>
        <strain evidence="2">cv. O-4</strain>
    </source>
</reference>
<accession>A0A1R3J3Y9</accession>
<name>A0A1R3J3Y9_9ROSI</name>
<evidence type="ECO:0000313" key="1">
    <source>
        <dbReference type="EMBL" id="OMO89552.1"/>
    </source>
</evidence>
<proteinExistence type="predicted"/>
<keyword evidence="2" id="KW-1185">Reference proteome</keyword>
<dbReference type="Proteomes" id="UP000187203">
    <property type="component" value="Unassembled WGS sequence"/>
</dbReference>
<evidence type="ECO:0000313" key="2">
    <source>
        <dbReference type="Proteomes" id="UP000187203"/>
    </source>
</evidence>
<gene>
    <name evidence="1" type="ORF">COLO4_19691</name>
</gene>